<proteinExistence type="predicted"/>
<dbReference type="AlphaFoldDB" id="A0A0F9TF05"/>
<comment type="caution">
    <text evidence="1">The sequence shown here is derived from an EMBL/GenBank/DDBJ whole genome shotgun (WGS) entry which is preliminary data.</text>
</comment>
<gene>
    <name evidence="1" type="ORF">LCGC14_0355710</name>
</gene>
<accession>A0A0F9TF05</accession>
<reference evidence="1" key="1">
    <citation type="journal article" date="2015" name="Nature">
        <title>Complex archaea that bridge the gap between prokaryotes and eukaryotes.</title>
        <authorList>
            <person name="Spang A."/>
            <person name="Saw J.H."/>
            <person name="Jorgensen S.L."/>
            <person name="Zaremba-Niedzwiedzka K."/>
            <person name="Martijn J."/>
            <person name="Lind A.E."/>
            <person name="van Eijk R."/>
            <person name="Schleper C."/>
            <person name="Guy L."/>
            <person name="Ettema T.J."/>
        </authorList>
    </citation>
    <scope>NUCLEOTIDE SEQUENCE</scope>
</reference>
<evidence type="ECO:0000313" key="1">
    <source>
        <dbReference type="EMBL" id="KKN77834.1"/>
    </source>
</evidence>
<protein>
    <submittedName>
        <fullName evidence="1">Uncharacterized protein</fullName>
    </submittedName>
</protein>
<sequence>MGIDATILYDSMEPGQQDMPREEFIKQVMVLTNPKSFKKDLGVVIKKKQEFRTRQLMAVEWKKKIDEAVR</sequence>
<dbReference type="EMBL" id="LAZR01000272">
    <property type="protein sequence ID" value="KKN77834.1"/>
    <property type="molecule type" value="Genomic_DNA"/>
</dbReference>
<organism evidence="1">
    <name type="scientific">marine sediment metagenome</name>
    <dbReference type="NCBI Taxonomy" id="412755"/>
    <lineage>
        <taxon>unclassified sequences</taxon>
        <taxon>metagenomes</taxon>
        <taxon>ecological metagenomes</taxon>
    </lineage>
</organism>
<name>A0A0F9TF05_9ZZZZ</name>